<evidence type="ECO:0000313" key="3">
    <source>
        <dbReference type="Proteomes" id="UP000516046"/>
    </source>
</evidence>
<dbReference type="Proteomes" id="UP000516046">
    <property type="component" value="Chromosome"/>
</dbReference>
<dbReference type="Pfam" id="PF22530">
    <property type="entry name" value="Terminase-T7_RNaseH-like"/>
    <property type="match status" value="1"/>
</dbReference>
<dbReference type="EMBL" id="CP060696">
    <property type="protein sequence ID" value="QNO18996.1"/>
    <property type="molecule type" value="Genomic_DNA"/>
</dbReference>
<dbReference type="NCBIfam" id="TIGR01630">
    <property type="entry name" value="psiM2_ORF9"/>
    <property type="match status" value="1"/>
</dbReference>
<organism evidence="2 3">
    <name type="scientific">Caproicibacterium amylolyticum</name>
    <dbReference type="NCBI Taxonomy" id="2766537"/>
    <lineage>
        <taxon>Bacteria</taxon>
        <taxon>Bacillati</taxon>
        <taxon>Bacillota</taxon>
        <taxon>Clostridia</taxon>
        <taxon>Eubacteriales</taxon>
        <taxon>Oscillospiraceae</taxon>
        <taxon>Caproicibacterium</taxon>
    </lineage>
</organism>
<dbReference type="InterPro" id="IPR054762">
    <property type="entry name" value="Gp19_RNaseH-like"/>
</dbReference>
<protein>
    <submittedName>
        <fullName evidence="2">Phage terminase large subunit</fullName>
    </submittedName>
</protein>
<dbReference type="InterPro" id="IPR006517">
    <property type="entry name" value="Phage_terminase_lsu-like_C"/>
</dbReference>
<evidence type="ECO:0000313" key="2">
    <source>
        <dbReference type="EMBL" id="QNO18996.1"/>
    </source>
</evidence>
<feature type="domain" description="Terminase large subunit ribonuclease H-like" evidence="1">
    <location>
        <begin position="238"/>
        <end position="334"/>
    </location>
</feature>
<dbReference type="RefSeq" id="WP_212508066.1">
    <property type="nucleotide sequence ID" value="NZ_CP060696.1"/>
</dbReference>
<evidence type="ECO:0000259" key="1">
    <source>
        <dbReference type="Pfam" id="PF22530"/>
    </source>
</evidence>
<dbReference type="KEGG" id="caml:H6X83_05060"/>
<reference evidence="2 3" key="1">
    <citation type="submission" date="2020-08" db="EMBL/GenBank/DDBJ databases">
        <authorList>
            <person name="Ren C."/>
            <person name="Gu Y."/>
            <person name="Xu Y."/>
        </authorList>
    </citation>
    <scope>NUCLEOTIDE SEQUENCE [LARGE SCALE GENOMIC DNA]</scope>
    <source>
        <strain evidence="2 3">LBM18003</strain>
    </source>
</reference>
<keyword evidence="3" id="KW-1185">Reference proteome</keyword>
<proteinExistence type="predicted"/>
<dbReference type="AlphaFoldDB" id="A0A7G9WJY4"/>
<sequence length="404" mass="45976">MAWVIGKHPDMPCLASAYADKLTNSFYTGVLQLIKDDEYTYKDIFPGSKLVNTNSKEETLDLRNQHRFKTLTCRSIDGGLTGATRCESLLYADDMVSGIEEAMNRDRMDTLWYKFTNDLMSRMKMGCKMLIIGTRWSVYDPLGRLEARYEGDGYSKFVRIPALNEDGSSNFDYDYDVGFSREYFEDIRDNMDDISWGAIYQQRPIEREGVLYHEDDFHYFDGKLPPDAKPDSIVAVCDSKNQGKDYVAAICGYVYGDTVYIRDLVFNNGLPDVTKPMVAKLCVRNKVSQLDVEVNNGGGYYAESVSDMISQGNGNTSVRTFFSSTNKITRIVTESDYIIKHFVFLQPSKQSREYKAFMRNVCSFTTNGKAKHDDAPDALSMLSNLVKNLTAYSIRMIDRSQIPL</sequence>
<gene>
    <name evidence="2" type="primary">terL</name>
    <name evidence="2" type="ORF">H6X83_05060</name>
</gene>
<name>A0A7G9WJY4_9FIRM</name>
<accession>A0A7G9WJY4</accession>